<feature type="region of interest" description="Disordered" evidence="1">
    <location>
        <begin position="1"/>
        <end position="20"/>
    </location>
</feature>
<evidence type="ECO:0000259" key="2">
    <source>
        <dbReference type="Pfam" id="PF23212"/>
    </source>
</evidence>
<evidence type="ECO:0008006" key="6">
    <source>
        <dbReference type="Google" id="ProtNLM"/>
    </source>
</evidence>
<dbReference type="Pfam" id="PF23212">
    <property type="entry name" value="DUF7064"/>
    <property type="match status" value="1"/>
</dbReference>
<reference evidence="4" key="2">
    <citation type="submission" date="2020-02" db="EMBL/GenBank/DDBJ databases">
        <authorList>
            <person name="Matsumoto Y."/>
            <person name="Motooka D."/>
            <person name="Nakamura S."/>
        </authorList>
    </citation>
    <scope>NUCLEOTIDE SEQUENCE</scope>
    <source>
        <strain evidence="4">JCM 13671</strain>
    </source>
</reference>
<name>A0A7I7XXT9_9MYCO</name>
<dbReference type="EMBL" id="AP022612">
    <property type="protein sequence ID" value="BBZ33763.1"/>
    <property type="molecule type" value="Genomic_DNA"/>
</dbReference>
<feature type="compositionally biased region" description="Polar residues" evidence="1">
    <location>
        <begin position="1"/>
        <end position="10"/>
    </location>
</feature>
<evidence type="ECO:0000313" key="4">
    <source>
        <dbReference type="EMBL" id="BBZ33763.1"/>
    </source>
</evidence>
<dbReference type="InterPro" id="IPR055492">
    <property type="entry name" value="DUF7064"/>
</dbReference>
<organism evidence="4 5">
    <name type="scientific">Mycolicibacterium confluentis</name>
    <dbReference type="NCBI Taxonomy" id="28047"/>
    <lineage>
        <taxon>Bacteria</taxon>
        <taxon>Bacillati</taxon>
        <taxon>Actinomycetota</taxon>
        <taxon>Actinomycetes</taxon>
        <taxon>Mycobacteriales</taxon>
        <taxon>Mycobacteriaceae</taxon>
        <taxon>Mycolicibacterium</taxon>
    </lineage>
</organism>
<sequence length="308" mass="33604">MTTEPLQPSPSDEGPHTPGAEPLWNESWYFDFVDPAQELGGWVRLGLYPNESRAWVNVLLCGPGMPTIALNDFEVASPADPFDVRTAGLVLTQEVTAALQRYRVTARGTAQAHDDPAALLRGESGRAVEVSLDLTWETVGVPYAYRVATRYEIPCVVSGTVIVDGVTHELNAVVGQRDHSWGVRDWWGMDWVWNAIHLDDGTHLHGVDIRIPDLPPIGVGYSQRAGEPLVELTGVTAEASFDADDLPVTTTLTLQPGDMVATAQIVGHAPVRLVADDGRVAQFPRAWAKITTADGRSGIGWLEWNRNR</sequence>
<dbReference type="Pfam" id="PF23213">
    <property type="entry name" value="DUF7065"/>
    <property type="match status" value="1"/>
</dbReference>
<reference evidence="4" key="1">
    <citation type="journal article" date="2019" name="Emerg. Microbes Infect.">
        <title>Comprehensive subspecies identification of 175 nontuberculous mycobacteria species based on 7547 genomic profiles.</title>
        <authorList>
            <person name="Matsumoto Y."/>
            <person name="Kinjo T."/>
            <person name="Motooka D."/>
            <person name="Nabeya D."/>
            <person name="Jung N."/>
            <person name="Uechi K."/>
            <person name="Horii T."/>
            <person name="Iida T."/>
            <person name="Fujita J."/>
            <person name="Nakamura S."/>
        </authorList>
    </citation>
    <scope>NUCLEOTIDE SEQUENCE [LARGE SCALE GENOMIC DNA]</scope>
    <source>
        <strain evidence="4">JCM 13671</strain>
    </source>
</reference>
<feature type="domain" description="DUF7064" evidence="2">
    <location>
        <begin position="186"/>
        <end position="308"/>
    </location>
</feature>
<dbReference type="AlphaFoldDB" id="A0A7I7XXT9"/>
<protein>
    <recommendedName>
        <fullName evidence="6">Phosphotransferase</fullName>
    </recommendedName>
</protein>
<accession>A0A7I7XXT9</accession>
<dbReference type="SUPFAM" id="SSF159245">
    <property type="entry name" value="AttH-like"/>
    <property type="match status" value="1"/>
</dbReference>
<evidence type="ECO:0000313" key="5">
    <source>
        <dbReference type="Proteomes" id="UP000466931"/>
    </source>
</evidence>
<feature type="domain" description="DUF7065" evidence="3">
    <location>
        <begin position="12"/>
        <end position="58"/>
    </location>
</feature>
<dbReference type="InterPro" id="IPR055493">
    <property type="entry name" value="DUF7065"/>
</dbReference>
<gene>
    <name evidence="4" type="ORF">MCNF_23680</name>
</gene>
<evidence type="ECO:0000259" key="3">
    <source>
        <dbReference type="Pfam" id="PF23213"/>
    </source>
</evidence>
<proteinExistence type="predicted"/>
<dbReference type="Proteomes" id="UP000466931">
    <property type="component" value="Chromosome"/>
</dbReference>
<evidence type="ECO:0000256" key="1">
    <source>
        <dbReference type="SAM" id="MobiDB-lite"/>
    </source>
</evidence>
<keyword evidence="5" id="KW-1185">Reference proteome</keyword>